<protein>
    <submittedName>
        <fullName evidence="4">Uncharacterized protein</fullName>
    </submittedName>
</protein>
<feature type="transmembrane region" description="Helical" evidence="2">
    <location>
        <begin position="117"/>
        <end position="136"/>
    </location>
</feature>
<feature type="transmembrane region" description="Helical" evidence="2">
    <location>
        <begin position="551"/>
        <end position="570"/>
    </location>
</feature>
<feature type="transmembrane region" description="Helical" evidence="2">
    <location>
        <begin position="156"/>
        <end position="177"/>
    </location>
</feature>
<feature type="signal peptide" evidence="3">
    <location>
        <begin position="1"/>
        <end position="18"/>
    </location>
</feature>
<evidence type="ECO:0000256" key="3">
    <source>
        <dbReference type="SAM" id="SignalP"/>
    </source>
</evidence>
<dbReference type="AlphaFoldDB" id="A0A813KDY1"/>
<proteinExistence type="predicted"/>
<accession>A0A813KDY1</accession>
<feature type="compositionally biased region" description="Basic and acidic residues" evidence="1">
    <location>
        <begin position="651"/>
        <end position="663"/>
    </location>
</feature>
<feature type="transmembrane region" description="Helical" evidence="2">
    <location>
        <begin position="82"/>
        <end position="105"/>
    </location>
</feature>
<sequence>MASIRNVAFAACLSVASSQVGQVGPLSRAPSQYAELGLGPQLAEAEIRLQRPPAQPPSLVERASSTDDGREASPLLHYGRPLVAVGLALAATAFSSFLVLGLALLSATLGLPVPLLAVLPSASAALFALQLLAFSGSKAGAPPHLADLARPLARVLAPRADNVISLCVLGLTAVWLARRGAAFRHRRAMGDTGDVCDRELPHSLTAGAWEFRALGIMAFPLATASAELLLNLGQADSAAAGSFVAVVSLSLLVHQAFLATIFVSAKLPAPAGGGEVLVDRVCNELRALPTSPPRPGFAAGLFSDWLASPGWCVAPAVAAVQEYEFPSPDEAEASERSLNSRRWEEALPAAPADEDDLQGRPLLNQAMEEEAVDGDMDAEDAERGVQVGGSSSSSSTGLVPELFWGSPSAVKLRHPLTVTTVLAYEVQARDLVAGISSINWLDCAVPASVLRRIEELCGDVTLRAHPGQLVGGIAGGRYAACFDWGTKWPWRWPVELTAKILFGAWAAVPLDGEVIPLSLVALLDALMMFVAVGFAIAMVKMKSYHHRYDNCALRMSYLAALQIVSIRASWEPTDETPGSFSVMAGALAAILTLVPCGFTLLAGVGLASTALSRLEAEGLQEHMLPQTVAGWTTSGSGNEGRRSDSPGMCDDVQHFRGSGHDGRDVEVIMPGARKAFAILLPARSRLQIQHSQLLPPVAGRGGEPWTLPPCAATGDRARLPVPPRFLFPANDQRSSGKSGISLEAPTTPSGVTPLAALLAPGRMGRLIYLEGAFNEAGTSWQEAVSSFFGSSGSLLAEEAERLIESALSDSEASGDRPLVVIEVLPAFAAEFMDERNVPPELR</sequence>
<name>A0A813KDY1_POLGL</name>
<reference evidence="4" key="1">
    <citation type="submission" date="2021-02" db="EMBL/GenBank/DDBJ databases">
        <authorList>
            <person name="Dougan E. K."/>
            <person name="Rhodes N."/>
            <person name="Thang M."/>
            <person name="Chan C."/>
        </authorList>
    </citation>
    <scope>NUCLEOTIDE SEQUENCE</scope>
</reference>
<feature type="transmembrane region" description="Helical" evidence="2">
    <location>
        <begin position="582"/>
        <end position="607"/>
    </location>
</feature>
<comment type="caution">
    <text evidence="4">The sequence shown here is derived from an EMBL/GenBank/DDBJ whole genome shotgun (WGS) entry which is preliminary data.</text>
</comment>
<dbReference type="EMBL" id="CAJNNW010029940">
    <property type="protein sequence ID" value="CAE8701920.1"/>
    <property type="molecule type" value="Genomic_DNA"/>
</dbReference>
<organism evidence="4 5">
    <name type="scientific">Polarella glacialis</name>
    <name type="common">Dinoflagellate</name>
    <dbReference type="NCBI Taxonomy" id="89957"/>
    <lineage>
        <taxon>Eukaryota</taxon>
        <taxon>Sar</taxon>
        <taxon>Alveolata</taxon>
        <taxon>Dinophyceae</taxon>
        <taxon>Suessiales</taxon>
        <taxon>Suessiaceae</taxon>
        <taxon>Polarella</taxon>
    </lineage>
</organism>
<feature type="region of interest" description="Disordered" evidence="1">
    <location>
        <begin position="727"/>
        <end position="746"/>
    </location>
</feature>
<dbReference type="Proteomes" id="UP000626109">
    <property type="component" value="Unassembled WGS sequence"/>
</dbReference>
<evidence type="ECO:0000313" key="5">
    <source>
        <dbReference type="Proteomes" id="UP000626109"/>
    </source>
</evidence>
<keyword evidence="2" id="KW-0812">Transmembrane</keyword>
<feature type="compositionally biased region" description="Polar residues" evidence="1">
    <location>
        <begin position="731"/>
        <end position="746"/>
    </location>
</feature>
<feature type="chain" id="PRO_5032433921" evidence="3">
    <location>
        <begin position="19"/>
        <end position="842"/>
    </location>
</feature>
<gene>
    <name evidence="4" type="ORF">PGLA2088_LOCUS32218</name>
</gene>
<feature type="transmembrane region" description="Helical" evidence="2">
    <location>
        <begin position="514"/>
        <end position="539"/>
    </location>
</feature>
<feature type="region of interest" description="Disordered" evidence="1">
    <location>
        <begin position="51"/>
        <end position="71"/>
    </location>
</feature>
<feature type="transmembrane region" description="Helical" evidence="2">
    <location>
        <begin position="238"/>
        <end position="263"/>
    </location>
</feature>
<evidence type="ECO:0000256" key="1">
    <source>
        <dbReference type="SAM" id="MobiDB-lite"/>
    </source>
</evidence>
<keyword evidence="2" id="KW-0472">Membrane</keyword>
<evidence type="ECO:0000313" key="4">
    <source>
        <dbReference type="EMBL" id="CAE8701920.1"/>
    </source>
</evidence>
<evidence type="ECO:0000256" key="2">
    <source>
        <dbReference type="SAM" id="Phobius"/>
    </source>
</evidence>
<keyword evidence="2" id="KW-1133">Transmembrane helix</keyword>
<keyword evidence="3" id="KW-0732">Signal</keyword>
<feature type="region of interest" description="Disordered" evidence="1">
    <location>
        <begin position="629"/>
        <end position="663"/>
    </location>
</feature>